<evidence type="ECO:0000313" key="2">
    <source>
        <dbReference type="EMBL" id="KAE9464107.1"/>
    </source>
</evidence>
<organism evidence="2 3">
    <name type="scientific">Rhododendron williamsianum</name>
    <dbReference type="NCBI Taxonomy" id="262921"/>
    <lineage>
        <taxon>Eukaryota</taxon>
        <taxon>Viridiplantae</taxon>
        <taxon>Streptophyta</taxon>
        <taxon>Embryophyta</taxon>
        <taxon>Tracheophyta</taxon>
        <taxon>Spermatophyta</taxon>
        <taxon>Magnoliopsida</taxon>
        <taxon>eudicotyledons</taxon>
        <taxon>Gunneridae</taxon>
        <taxon>Pentapetalae</taxon>
        <taxon>asterids</taxon>
        <taxon>Ericales</taxon>
        <taxon>Ericaceae</taxon>
        <taxon>Ericoideae</taxon>
        <taxon>Rhodoreae</taxon>
        <taxon>Rhododendron</taxon>
    </lineage>
</organism>
<reference evidence="2 3" key="1">
    <citation type="journal article" date="2019" name="Genome Biol. Evol.">
        <title>The Rhododendron genome and chromosomal organization provide insight into shared whole-genome duplications across the heath family (Ericaceae).</title>
        <authorList>
            <person name="Soza V.L."/>
            <person name="Lindsley D."/>
            <person name="Waalkes A."/>
            <person name="Ramage E."/>
            <person name="Patwardhan R.P."/>
            <person name="Burton J.N."/>
            <person name="Adey A."/>
            <person name="Kumar A."/>
            <person name="Qiu R."/>
            <person name="Shendure J."/>
            <person name="Hall B."/>
        </authorList>
    </citation>
    <scope>NUCLEOTIDE SEQUENCE [LARGE SCALE GENOMIC DNA]</scope>
    <source>
        <strain evidence="2">RSF 1966-606</strain>
    </source>
</reference>
<comment type="caution">
    <text evidence="2">The sequence shown here is derived from an EMBL/GenBank/DDBJ whole genome shotgun (WGS) entry which is preliminary data.</text>
</comment>
<proteinExistence type="predicted"/>
<evidence type="ECO:0000313" key="3">
    <source>
        <dbReference type="Proteomes" id="UP000428333"/>
    </source>
</evidence>
<sequence length="408" mass="45861">MSDEMGGGTNGDSLEKLRALQITSLDDEALVNAGGDFSDDEDEELLPVTLGFLEKPKNRCSLVRQGFPSKAGGVPAWLDPVSLPSGKSCLCDICGEPLQFLLQVYAPLSEKESAFHQTLFVFMCLSMACLLHDQHEQWKRKPEKASRSWPAQILFTQVNPQGMMGLTNLLELELCSVTGAVPGKEIKFVVAVEKLVIAQRNIRLCIGWQVIKLNVYRQAFLLSHLTLAPRAVQQRQKKAIASNIIWPEYEIINEDECEFEMETSEDISYANSLVSRSQMDETVTSLLDNFEGDDDRKSWASFQERIARAPEQVLRYCRFERAKPLWPMSSGRPSKNDIPNCSYCGGPRGFEFQILPQLLYYFGVKNDVDSLDWATIVVYTCEASCEESGRYKEEFGWVQLASPSAAVH</sequence>
<dbReference type="GO" id="GO:0005737">
    <property type="term" value="C:cytoplasm"/>
    <property type="evidence" value="ECO:0007669"/>
    <property type="project" value="InterPro"/>
</dbReference>
<dbReference type="Pfam" id="PF04194">
    <property type="entry name" value="PDCD2_C"/>
    <property type="match status" value="1"/>
</dbReference>
<name>A0A6A4MBS5_9ERIC</name>
<evidence type="ECO:0000259" key="1">
    <source>
        <dbReference type="Pfam" id="PF04194"/>
    </source>
</evidence>
<dbReference type="InterPro" id="IPR007320">
    <property type="entry name" value="PDCD2_C"/>
</dbReference>
<dbReference type="OrthoDB" id="443682at2759"/>
<protein>
    <recommendedName>
        <fullName evidence="1">Programmed cell death protein 2 C-terminal domain-containing protein</fullName>
    </recommendedName>
</protein>
<keyword evidence="3" id="KW-1185">Reference proteome</keyword>
<dbReference type="PANTHER" id="PTHR12298">
    <property type="entry name" value="PCDC2 PROGRAMMED CELL DEATH PROTEIN 2 -RELATED"/>
    <property type="match status" value="1"/>
</dbReference>
<dbReference type="AlphaFoldDB" id="A0A6A4MBS5"/>
<dbReference type="Proteomes" id="UP000428333">
    <property type="component" value="Linkage Group LG03"/>
</dbReference>
<feature type="non-terminal residue" evidence="2">
    <location>
        <position position="1"/>
    </location>
</feature>
<feature type="domain" description="Programmed cell death protein 2 C-terminal" evidence="1">
    <location>
        <begin position="297"/>
        <end position="399"/>
    </location>
</feature>
<accession>A0A6A4MBS5</accession>
<dbReference type="EMBL" id="QEFC01000545">
    <property type="protein sequence ID" value="KAE9464107.1"/>
    <property type="molecule type" value="Genomic_DNA"/>
</dbReference>
<gene>
    <name evidence="2" type="ORF">C3L33_04001</name>
</gene>
<dbReference type="PANTHER" id="PTHR12298:SF4">
    <property type="entry name" value="PROGRAMMED CELL DEATH PROTEIN 2"/>
    <property type="match status" value="1"/>
</dbReference>